<keyword evidence="9" id="KW-0315">Glutamine amidotransferase</keyword>
<feature type="binding site" evidence="11">
    <location>
        <begin position="487"/>
        <end position="493"/>
    </location>
    <ligand>
        <name>ATP</name>
        <dbReference type="ChEBI" id="CHEBI:30616"/>
    </ligand>
</feature>
<evidence type="ECO:0000256" key="9">
    <source>
        <dbReference type="ARBA" id="ARBA00022962"/>
    </source>
</evidence>
<dbReference type="FunFam" id="3.30.300.10:FF:000002">
    <property type="entry name" value="GMP synthase [glutamine-hydrolyzing]"/>
    <property type="match status" value="1"/>
</dbReference>
<evidence type="ECO:0000256" key="4">
    <source>
        <dbReference type="ARBA" id="ARBA00022598"/>
    </source>
</evidence>
<keyword evidence="4" id="KW-0436">Ligase</keyword>
<dbReference type="SUPFAM" id="SSF52317">
    <property type="entry name" value="Class I glutamine amidotransferase-like"/>
    <property type="match status" value="1"/>
</dbReference>
<keyword evidence="8 11" id="KW-0067">ATP-binding</keyword>
<evidence type="ECO:0000256" key="10">
    <source>
        <dbReference type="ARBA" id="ARBA00031356"/>
    </source>
</evidence>
<dbReference type="InterPro" id="IPR001674">
    <property type="entry name" value="GMP_synth_C"/>
</dbReference>
<dbReference type="InterPro" id="IPR017926">
    <property type="entry name" value="GATASE"/>
</dbReference>
<dbReference type="NCBIfam" id="TIGR00884">
    <property type="entry name" value="guaA_Cterm"/>
    <property type="match status" value="1"/>
</dbReference>
<evidence type="ECO:0000256" key="11">
    <source>
        <dbReference type="PROSITE-ProRule" id="PRU00886"/>
    </source>
</evidence>
<proteinExistence type="inferred from homology"/>
<dbReference type="PANTHER" id="PTHR11922">
    <property type="entry name" value="GMP SYNTHASE-RELATED"/>
    <property type="match status" value="1"/>
</dbReference>
<dbReference type="Gene3D" id="3.40.50.880">
    <property type="match status" value="1"/>
</dbReference>
<evidence type="ECO:0000256" key="7">
    <source>
        <dbReference type="ARBA" id="ARBA00022755"/>
    </source>
</evidence>
<dbReference type="ExpressionAtlas" id="R7WFT8">
    <property type="expression patterns" value="baseline"/>
</dbReference>
<dbReference type="Pfam" id="PF00117">
    <property type="entry name" value="GATase"/>
    <property type="match status" value="1"/>
</dbReference>
<dbReference type="HAMAP" id="MF_00344">
    <property type="entry name" value="GMP_synthase"/>
    <property type="match status" value="1"/>
</dbReference>
<reference evidence="12" key="1">
    <citation type="submission" date="2015-06" db="UniProtKB">
        <authorList>
            <consortium name="EnsemblPlants"/>
        </authorList>
    </citation>
    <scope>IDENTIFICATION</scope>
</reference>
<dbReference type="CDD" id="cd01997">
    <property type="entry name" value="GMP_synthase_C"/>
    <property type="match status" value="1"/>
</dbReference>
<dbReference type="GO" id="GO:0005829">
    <property type="term" value="C:cytosol"/>
    <property type="evidence" value="ECO:0007669"/>
    <property type="project" value="TreeGrafter"/>
</dbReference>
<name>R7WFT8_AEGTA</name>
<keyword evidence="6 11" id="KW-0332">GMP biosynthesis</keyword>
<dbReference type="SUPFAM" id="SSF54810">
    <property type="entry name" value="GMP synthetase C-terminal dimerisation domain"/>
    <property type="match status" value="1"/>
</dbReference>
<evidence type="ECO:0000256" key="2">
    <source>
        <dbReference type="ARBA" id="ARBA00012746"/>
    </source>
</evidence>
<dbReference type="FunFam" id="3.40.50.620:FF:000001">
    <property type="entry name" value="GMP synthase [glutamine-hydrolyzing]"/>
    <property type="match status" value="1"/>
</dbReference>
<evidence type="ECO:0000256" key="3">
    <source>
        <dbReference type="ARBA" id="ARBA00021562"/>
    </source>
</evidence>
<dbReference type="Gene3D" id="3.30.300.10">
    <property type="match status" value="1"/>
</dbReference>
<dbReference type="NCBIfam" id="NF000848">
    <property type="entry name" value="PRK00074.1"/>
    <property type="match status" value="1"/>
</dbReference>
<evidence type="ECO:0000256" key="5">
    <source>
        <dbReference type="ARBA" id="ARBA00022741"/>
    </source>
</evidence>
<dbReference type="Pfam" id="PF00958">
    <property type="entry name" value="GMP_synt_C"/>
    <property type="match status" value="1"/>
</dbReference>
<protein>
    <recommendedName>
        <fullName evidence="3">GMP synthase [glutamine-hydrolyzing]</fullName>
        <ecNumber evidence="2">6.3.5.2</ecNumber>
    </recommendedName>
    <alternativeName>
        <fullName evidence="10">Glutamine amidotransferase</fullName>
    </alternativeName>
</protein>
<dbReference type="InterPro" id="IPR022955">
    <property type="entry name" value="GMP_synthase"/>
</dbReference>
<dbReference type="AlphaFoldDB" id="R7WFT8"/>
<dbReference type="PROSITE" id="PS51553">
    <property type="entry name" value="GMPS_ATP_PPASE"/>
    <property type="match status" value="1"/>
</dbReference>
<dbReference type="UniPathway" id="UPA00189">
    <property type="reaction ID" value="UER00296"/>
</dbReference>
<dbReference type="PRINTS" id="PR00096">
    <property type="entry name" value="GATASE"/>
</dbReference>
<evidence type="ECO:0000313" key="12">
    <source>
        <dbReference type="EnsemblPlants" id="EMT19354"/>
    </source>
</evidence>
<evidence type="ECO:0000256" key="8">
    <source>
        <dbReference type="ARBA" id="ARBA00022840"/>
    </source>
</evidence>
<dbReference type="EC" id="6.3.5.2" evidence="2"/>
<sequence>MGIQIPLLVIDRRGVSKTTHNALWDAAIGGDGSWHRPVEELQLATPEAGNDAWRPAGCYDRLRQRSCNRPRRELETVHDGLWDAATVGDGNWNWVTEELQPATSGAGKTHGGLRDAATVGNGNWNWATEELQPATSGAGNGARRLMGCCNCWQRELELGDRGVATGHVGSWKRCTTAYGMLQLLATGTGIGRQRSCNRPRRELETVHDGLWDAATVGNGNWNWATEELQPATSGAGNGSRRPARCYGRWQCELEPVDGGPTNDRAGNQKWRTTAYRMLRPLARLGVLSLCVSGTAPLSSLAGLRPRAVVLSGGPHSVHAEGAPSFPEGFLDFAAGAGAHVLGVCYGMQLLVQTLGGAVEPGVRQEYGDMEVEVTAPSSALYGEQGKRQSVWMSHGDEVVRLPEGFEVVARSVQGAIAAIEHREKRFYGLQYHPEVTHSPQGMETLRHFLFDVCGIKADWKMQDVLDEEIKTIKSMVGPDEHVICALSGGVDSTVAATLVHNAIGDRLHCVFVDNGLLRYKEKERVMSTFNSDLHLPVTCIDASEKFLTELKGVKDPEMKRKIIGREFIVVFDEFAHMLEQKIGKRPEYLVQGTLYPDVIESCPPPGSGRTHSHTIKSHHNVGGLPKDMKLKLIEPLKLLFKDEVRKLGSILNVPESFLKRHPFPGPGLAVRVIGDVTAGNALEVLRQVDEIFIQAIKDAGLYDEIWQAFAVFLPVQTVGVQGDQRTHSHVVALRAITSEDGMTANWYDFERPFLVDVVKKICNNVRGVNRVVLDVTSKPPATVEWE</sequence>
<dbReference type="Gene3D" id="3.40.50.620">
    <property type="entry name" value="HUPs"/>
    <property type="match status" value="1"/>
</dbReference>
<dbReference type="InterPro" id="IPR029062">
    <property type="entry name" value="Class_I_gatase-like"/>
</dbReference>
<dbReference type="InterPro" id="IPR014729">
    <property type="entry name" value="Rossmann-like_a/b/a_fold"/>
</dbReference>
<keyword evidence="5 11" id="KW-0547">Nucleotide-binding</keyword>
<keyword evidence="7 11" id="KW-0658">Purine biosynthesis</keyword>
<dbReference type="GO" id="GO:0003921">
    <property type="term" value="F:GMP synthase activity"/>
    <property type="evidence" value="ECO:0007669"/>
    <property type="project" value="InterPro"/>
</dbReference>
<dbReference type="CDD" id="cd01742">
    <property type="entry name" value="GATase1_GMP_Synthase"/>
    <property type="match status" value="1"/>
</dbReference>
<dbReference type="EnsemblPlants" id="EMT19354">
    <property type="protein sequence ID" value="EMT19354"/>
    <property type="gene ID" value="F775_13768"/>
</dbReference>
<dbReference type="PANTHER" id="PTHR11922:SF5">
    <property type="entry name" value="GMP SYNTHASE (GLUTAMINE-HYDROLYZING)"/>
    <property type="match status" value="1"/>
</dbReference>
<evidence type="ECO:0000256" key="1">
    <source>
        <dbReference type="ARBA" id="ARBA00005153"/>
    </source>
</evidence>
<dbReference type="InterPro" id="IPR025777">
    <property type="entry name" value="GMPS_ATP_PPase_dom"/>
</dbReference>
<evidence type="ECO:0000256" key="6">
    <source>
        <dbReference type="ARBA" id="ARBA00022749"/>
    </source>
</evidence>
<dbReference type="SUPFAM" id="SSF52402">
    <property type="entry name" value="Adenine nucleotide alpha hydrolases-like"/>
    <property type="match status" value="1"/>
</dbReference>
<comment type="pathway">
    <text evidence="1">Purine metabolism; GMP biosynthesis; GMP from XMP (L-Gln route): step 1/1.</text>
</comment>
<dbReference type="InterPro" id="IPR004739">
    <property type="entry name" value="GMP_synth_GATase"/>
</dbReference>
<dbReference type="GO" id="GO:0005524">
    <property type="term" value="F:ATP binding"/>
    <property type="evidence" value="ECO:0007669"/>
    <property type="project" value="UniProtKB-UniRule"/>
</dbReference>
<organism evidence="12">
    <name type="scientific">Aegilops tauschii</name>
    <name type="common">Tausch's goatgrass</name>
    <name type="synonym">Aegilops squarrosa</name>
    <dbReference type="NCBI Taxonomy" id="37682"/>
    <lineage>
        <taxon>Eukaryota</taxon>
        <taxon>Viridiplantae</taxon>
        <taxon>Streptophyta</taxon>
        <taxon>Embryophyta</taxon>
        <taxon>Tracheophyta</taxon>
        <taxon>Spermatophyta</taxon>
        <taxon>Magnoliopsida</taxon>
        <taxon>Liliopsida</taxon>
        <taxon>Poales</taxon>
        <taxon>Poaceae</taxon>
        <taxon>BOP clade</taxon>
        <taxon>Pooideae</taxon>
        <taxon>Triticodae</taxon>
        <taxon>Triticeae</taxon>
        <taxon>Triticinae</taxon>
        <taxon>Aegilops</taxon>
    </lineage>
</organism>
<dbReference type="PROSITE" id="PS51273">
    <property type="entry name" value="GATASE_TYPE_1"/>
    <property type="match status" value="1"/>
</dbReference>
<accession>R7WFT8</accession>